<evidence type="ECO:0000256" key="10">
    <source>
        <dbReference type="SAM" id="MobiDB-lite"/>
    </source>
</evidence>
<evidence type="ECO:0000256" key="7">
    <source>
        <dbReference type="ARBA" id="ARBA00022989"/>
    </source>
</evidence>
<comment type="similarity">
    <text evidence="4">Belongs to the TMEM43 family.</text>
</comment>
<evidence type="ECO:0000313" key="13">
    <source>
        <dbReference type="Proteomes" id="UP001295423"/>
    </source>
</evidence>
<comment type="subcellular location">
    <subcellularLocation>
        <location evidence="1">Endomembrane system</location>
        <topology evidence="1">Multi-pass membrane protein</topology>
    </subcellularLocation>
    <subcellularLocation>
        <location evidence="3">Endoplasmic reticulum membrane</location>
    </subcellularLocation>
    <subcellularLocation>
        <location evidence="2">Nucleus envelope</location>
    </subcellularLocation>
</comment>
<feature type="transmembrane region" description="Helical" evidence="11">
    <location>
        <begin position="354"/>
        <end position="375"/>
    </location>
</feature>
<dbReference type="GO" id="GO:0005789">
    <property type="term" value="C:endoplasmic reticulum membrane"/>
    <property type="evidence" value="ECO:0007669"/>
    <property type="project" value="UniProtKB-SubCell"/>
</dbReference>
<keyword evidence="8 11" id="KW-0472">Membrane</keyword>
<evidence type="ECO:0008006" key="14">
    <source>
        <dbReference type="Google" id="ProtNLM"/>
    </source>
</evidence>
<feature type="region of interest" description="Disordered" evidence="10">
    <location>
        <begin position="407"/>
        <end position="445"/>
    </location>
</feature>
<dbReference type="EMBL" id="CAKOGP040001112">
    <property type="protein sequence ID" value="CAJ1942048.1"/>
    <property type="molecule type" value="Genomic_DNA"/>
</dbReference>
<evidence type="ECO:0000313" key="12">
    <source>
        <dbReference type="EMBL" id="CAJ1942048.1"/>
    </source>
</evidence>
<evidence type="ECO:0000256" key="4">
    <source>
        <dbReference type="ARBA" id="ARBA00006627"/>
    </source>
</evidence>
<dbReference type="PANTHER" id="PTHR13416">
    <property type="match status" value="1"/>
</dbReference>
<feature type="transmembrane region" description="Helical" evidence="11">
    <location>
        <begin position="319"/>
        <end position="342"/>
    </location>
</feature>
<evidence type="ECO:0000256" key="8">
    <source>
        <dbReference type="ARBA" id="ARBA00023136"/>
    </source>
</evidence>
<evidence type="ECO:0000256" key="9">
    <source>
        <dbReference type="ARBA" id="ARBA00023242"/>
    </source>
</evidence>
<evidence type="ECO:0000256" key="5">
    <source>
        <dbReference type="ARBA" id="ARBA00022692"/>
    </source>
</evidence>
<name>A0AAD2CPL1_9STRA</name>
<feature type="transmembrane region" description="Helical" evidence="11">
    <location>
        <begin position="382"/>
        <end position="401"/>
    </location>
</feature>
<organism evidence="12 13">
    <name type="scientific">Cylindrotheca closterium</name>
    <dbReference type="NCBI Taxonomy" id="2856"/>
    <lineage>
        <taxon>Eukaryota</taxon>
        <taxon>Sar</taxon>
        <taxon>Stramenopiles</taxon>
        <taxon>Ochrophyta</taxon>
        <taxon>Bacillariophyta</taxon>
        <taxon>Bacillariophyceae</taxon>
        <taxon>Bacillariophycidae</taxon>
        <taxon>Bacillariales</taxon>
        <taxon>Bacillariaceae</taxon>
        <taxon>Cylindrotheca</taxon>
    </lineage>
</organism>
<proteinExistence type="inferred from homology"/>
<accession>A0AAD2CPL1</accession>
<keyword evidence="13" id="KW-1185">Reference proteome</keyword>
<evidence type="ECO:0000256" key="11">
    <source>
        <dbReference type="SAM" id="Phobius"/>
    </source>
</evidence>
<evidence type="ECO:0000256" key="6">
    <source>
        <dbReference type="ARBA" id="ARBA00022824"/>
    </source>
</evidence>
<dbReference type="GO" id="GO:0071763">
    <property type="term" value="P:nuclear membrane organization"/>
    <property type="evidence" value="ECO:0007669"/>
    <property type="project" value="TreeGrafter"/>
</dbReference>
<gene>
    <name evidence="12" type="ORF">CYCCA115_LOCUS7752</name>
</gene>
<keyword evidence="6" id="KW-0256">Endoplasmic reticulum</keyword>
<evidence type="ECO:0000256" key="3">
    <source>
        <dbReference type="ARBA" id="ARBA00004586"/>
    </source>
</evidence>
<dbReference type="AlphaFoldDB" id="A0AAD2CPL1"/>
<dbReference type="PANTHER" id="PTHR13416:SF2">
    <property type="entry name" value="TRANSMEMBRANE PROTEIN 43"/>
    <property type="match status" value="1"/>
</dbReference>
<sequence length="462" mass="51645">MSEEVVGDVTGYREVMEYSYFDRMKNALTAVCIGLLLLFGSWGVLFWNEGRSVRRGTDLDEGRSIVYRLGMTSIDDTINTRRDNELVYISGIVDGGNNAIYDEVFGLNVSNATKAIKYERSVQMYQWEERSQTKTEKTSDGGTRTVTTYTYYKKWSSRLIRSSRFKEYVTPSNPTSFLVPKYEETSNDISLGPFRVSTEISEQVDWDVTWKDAPIDTSASNFPDFPGKTATFSQGELRLQRNRGLNSIGDNKVKFSVVLPDYISVVAKQGSNGVLEPYITKGDRELLLFARGIKTSDELFDKAEQDNVLLTWGLRFSGFLTMVIGISLILNPIAIAFDVLPFCGDALEDVTGNYIIPCIALLVSIPMSLMIISIAWIFYQPLFAIGAVVMGFLLSALYITYFEPKLSPKRREPSSPAQEVEPQDKTVGDEAEPEAIGSVEEPEPITAVPPSKVIVLKVGYDQ</sequence>
<comment type="caution">
    <text evidence="12">The sequence shown here is derived from an EMBL/GenBank/DDBJ whole genome shotgun (WGS) entry which is preliminary data.</text>
</comment>
<feature type="transmembrane region" description="Helical" evidence="11">
    <location>
        <begin position="27"/>
        <end position="47"/>
    </location>
</feature>
<keyword evidence="5 11" id="KW-0812">Transmembrane</keyword>
<evidence type="ECO:0000256" key="2">
    <source>
        <dbReference type="ARBA" id="ARBA00004259"/>
    </source>
</evidence>
<dbReference type="GO" id="GO:0006629">
    <property type="term" value="P:lipid metabolic process"/>
    <property type="evidence" value="ECO:0007669"/>
    <property type="project" value="TreeGrafter"/>
</dbReference>
<dbReference type="GO" id="GO:0005637">
    <property type="term" value="C:nuclear inner membrane"/>
    <property type="evidence" value="ECO:0007669"/>
    <property type="project" value="TreeGrafter"/>
</dbReference>
<keyword evidence="7 11" id="KW-1133">Transmembrane helix</keyword>
<dbReference type="Pfam" id="PF07787">
    <property type="entry name" value="TMEM43"/>
    <property type="match status" value="1"/>
</dbReference>
<keyword evidence="9" id="KW-0539">Nucleus</keyword>
<dbReference type="Proteomes" id="UP001295423">
    <property type="component" value="Unassembled WGS sequence"/>
</dbReference>
<evidence type="ECO:0000256" key="1">
    <source>
        <dbReference type="ARBA" id="ARBA00004127"/>
    </source>
</evidence>
<dbReference type="InterPro" id="IPR012430">
    <property type="entry name" value="TMEM43_fam"/>
</dbReference>
<reference evidence="12" key="1">
    <citation type="submission" date="2023-08" db="EMBL/GenBank/DDBJ databases">
        <authorList>
            <person name="Audoor S."/>
            <person name="Bilcke G."/>
        </authorList>
    </citation>
    <scope>NUCLEOTIDE SEQUENCE</scope>
</reference>
<protein>
    <recommendedName>
        <fullName evidence="14">Transmembrane protein 43</fullName>
    </recommendedName>
</protein>